<proteinExistence type="predicted"/>
<evidence type="ECO:0000256" key="3">
    <source>
        <dbReference type="ARBA" id="ARBA00022840"/>
    </source>
</evidence>
<evidence type="ECO:0000313" key="5">
    <source>
        <dbReference type="EMBL" id="CAE6689484.1"/>
    </source>
</evidence>
<reference evidence="5 6" key="1">
    <citation type="submission" date="2021-02" db="EMBL/GenBank/DDBJ databases">
        <authorList>
            <person name="Han P."/>
        </authorList>
    </citation>
    <scope>NUCLEOTIDE SEQUENCE [LARGE SCALE GENOMIC DNA]</scope>
    <source>
        <strain evidence="5">Candidatus Nitrospira sp. ZN2</strain>
    </source>
</reference>
<keyword evidence="6" id="KW-1185">Reference proteome</keyword>
<dbReference type="InterPro" id="IPR003833">
    <property type="entry name" value="CT_C_D"/>
</dbReference>
<evidence type="ECO:0000256" key="1">
    <source>
        <dbReference type="ARBA" id="ARBA00022741"/>
    </source>
</evidence>
<dbReference type="PANTHER" id="PTHR34698:SF2">
    <property type="entry name" value="5-OXOPROLINASE SUBUNIT B"/>
    <property type="match status" value="1"/>
</dbReference>
<dbReference type="Proteomes" id="UP000675880">
    <property type="component" value="Unassembled WGS sequence"/>
</dbReference>
<organism evidence="5 6">
    <name type="scientific">Nitrospira defluvii</name>
    <dbReference type="NCBI Taxonomy" id="330214"/>
    <lineage>
        <taxon>Bacteria</taxon>
        <taxon>Pseudomonadati</taxon>
        <taxon>Nitrospirota</taxon>
        <taxon>Nitrospiria</taxon>
        <taxon>Nitrospirales</taxon>
        <taxon>Nitrospiraceae</taxon>
        <taxon>Nitrospira</taxon>
    </lineage>
</organism>
<keyword evidence="1" id="KW-0547">Nucleotide-binding</keyword>
<name>A0ABM8QCA4_9BACT</name>
<dbReference type="InterPro" id="IPR029000">
    <property type="entry name" value="Cyclophilin-like_dom_sf"/>
</dbReference>
<evidence type="ECO:0000256" key="2">
    <source>
        <dbReference type="ARBA" id="ARBA00022801"/>
    </source>
</evidence>
<dbReference type="NCBIfam" id="TIGR00370">
    <property type="entry name" value="5-oxoprolinase subunit PxpB"/>
    <property type="match status" value="1"/>
</dbReference>
<evidence type="ECO:0000313" key="6">
    <source>
        <dbReference type="Proteomes" id="UP000675880"/>
    </source>
</evidence>
<protein>
    <submittedName>
        <fullName evidence="5">5-oxoprolinase component B</fullName>
        <ecNumber evidence="5">3.5.2.9</ecNumber>
    </submittedName>
</protein>
<accession>A0ABM8QCA4</accession>
<dbReference type="InterPro" id="IPR010016">
    <property type="entry name" value="PxpB"/>
</dbReference>
<dbReference type="Pfam" id="PF02682">
    <property type="entry name" value="CT_C_D"/>
    <property type="match status" value="1"/>
</dbReference>
<sequence length="231" mass="25299">MRRMPRIFPTSECALTIKFGDGITLRTHELVLAYSAAIDQAALPGVVEVVPTYRSATVYFDPLQTDETTLTRQIQPLISNKIHTPSRPATTHIIPVWYGGAAGPDLLNIAQQADLTPVEASRLHASVTYRVYMLGFSPGFPYLGTVPTRIATPRHPTPRQQVAAGSVGIAGTQTGIYPQTSPGGWRIIGRTPVRLFSLTRAKPFLLEPGDLVRFVPIDEDEFSRLSSPDYS</sequence>
<dbReference type="Gene3D" id="3.30.1360.40">
    <property type="match status" value="1"/>
</dbReference>
<dbReference type="SUPFAM" id="SSF50891">
    <property type="entry name" value="Cyclophilin-like"/>
    <property type="match status" value="1"/>
</dbReference>
<keyword evidence="3" id="KW-0067">ATP-binding</keyword>
<evidence type="ECO:0000259" key="4">
    <source>
        <dbReference type="SMART" id="SM00796"/>
    </source>
</evidence>
<dbReference type="Gene3D" id="2.40.100.10">
    <property type="entry name" value="Cyclophilin-like"/>
    <property type="match status" value="1"/>
</dbReference>
<dbReference type="EC" id="3.5.2.9" evidence="5"/>
<keyword evidence="2 5" id="KW-0378">Hydrolase</keyword>
<dbReference type="EMBL" id="CAJNBJ010000001">
    <property type="protein sequence ID" value="CAE6689484.1"/>
    <property type="molecule type" value="Genomic_DNA"/>
</dbReference>
<dbReference type="GO" id="GO:0017168">
    <property type="term" value="F:5-oxoprolinase (ATP-hydrolyzing) activity"/>
    <property type="evidence" value="ECO:0007669"/>
    <property type="project" value="UniProtKB-EC"/>
</dbReference>
<gene>
    <name evidence="5" type="primary">pxpB</name>
    <name evidence="5" type="ORF">NSPZN2_10147</name>
</gene>
<comment type="caution">
    <text evidence="5">The sequence shown here is derived from an EMBL/GenBank/DDBJ whole genome shotgun (WGS) entry which is preliminary data.</text>
</comment>
<feature type="domain" description="Carboxyltransferase" evidence="4">
    <location>
        <begin position="5"/>
        <end position="206"/>
    </location>
</feature>
<dbReference type="SUPFAM" id="SSF160467">
    <property type="entry name" value="PH0987 N-terminal domain-like"/>
    <property type="match status" value="1"/>
</dbReference>
<dbReference type="SMART" id="SM00796">
    <property type="entry name" value="AHS1"/>
    <property type="match status" value="1"/>
</dbReference>
<dbReference type="PANTHER" id="PTHR34698">
    <property type="entry name" value="5-OXOPROLINASE SUBUNIT B"/>
    <property type="match status" value="1"/>
</dbReference>